<keyword evidence="3" id="KW-1185">Reference proteome</keyword>
<evidence type="ECO:0000256" key="1">
    <source>
        <dbReference type="SAM" id="MobiDB-lite"/>
    </source>
</evidence>
<reference evidence="2" key="1">
    <citation type="journal article" date="2021" name="Mol. Ecol. Resour.">
        <title>Apolygus lucorum genome provides insights into omnivorousness and mesophyll feeding.</title>
        <authorList>
            <person name="Liu Y."/>
            <person name="Liu H."/>
            <person name="Wang H."/>
            <person name="Huang T."/>
            <person name="Liu B."/>
            <person name="Yang B."/>
            <person name="Yin L."/>
            <person name="Li B."/>
            <person name="Zhang Y."/>
            <person name="Zhang S."/>
            <person name="Jiang F."/>
            <person name="Zhang X."/>
            <person name="Ren Y."/>
            <person name="Wang B."/>
            <person name="Wang S."/>
            <person name="Lu Y."/>
            <person name="Wu K."/>
            <person name="Fan W."/>
            <person name="Wang G."/>
        </authorList>
    </citation>
    <scope>NUCLEOTIDE SEQUENCE</scope>
    <source>
        <strain evidence="2">12Hb</strain>
    </source>
</reference>
<feature type="region of interest" description="Disordered" evidence="1">
    <location>
        <begin position="44"/>
        <end position="123"/>
    </location>
</feature>
<feature type="compositionally biased region" description="Polar residues" evidence="1">
    <location>
        <begin position="394"/>
        <end position="413"/>
    </location>
</feature>
<organism evidence="2 3">
    <name type="scientific">Apolygus lucorum</name>
    <name type="common">Small green plant bug</name>
    <name type="synonym">Lygocoris lucorum</name>
    <dbReference type="NCBI Taxonomy" id="248454"/>
    <lineage>
        <taxon>Eukaryota</taxon>
        <taxon>Metazoa</taxon>
        <taxon>Ecdysozoa</taxon>
        <taxon>Arthropoda</taxon>
        <taxon>Hexapoda</taxon>
        <taxon>Insecta</taxon>
        <taxon>Pterygota</taxon>
        <taxon>Neoptera</taxon>
        <taxon>Paraneoptera</taxon>
        <taxon>Hemiptera</taxon>
        <taxon>Heteroptera</taxon>
        <taxon>Panheteroptera</taxon>
        <taxon>Cimicomorpha</taxon>
        <taxon>Miridae</taxon>
        <taxon>Mirini</taxon>
        <taxon>Apolygus</taxon>
    </lineage>
</organism>
<feature type="compositionally biased region" description="Low complexity" evidence="1">
    <location>
        <begin position="93"/>
        <end position="107"/>
    </location>
</feature>
<sequence length="452" mass="52013">MLRQVIDWAANRSTDLLTRYKQMATNIGLSENFSTCEYNEMSGELRKNKRTKGSVGDRARGRRSERSESGEPFQARPESKKRRRRQARRREGQPSSVAALNSSASSSDGKRRCSPAGRTPEDVSKSFDFLELGGLRLFFNSRVRLPLTSTAQRNDDPEWGNRETYAEIVKTPKMTREEWLNQLSRQTEMMMCKLDQWRSKFKIFSVSIETTGRQADELGDANRQNSLKHQILVQRLKKELRQYFGEISQIDELVVCQNGTKHKSVYLGPTEKAVENITKSNESLKKTRQTNVQVQITMKMVHESSVSPTAAELEDSFSDLEDKFWSKHDHYLKRKSGKASRKRLRAPGPGVAKLSKSEIALMKSECVLESKDRKSELRSAELSERKLQRRDSPQSDSANYSKRMKCQSTSQENAVPPLPKRLALMQEKCRRYTKKIEKARLDEKLPTVHLKR</sequence>
<gene>
    <name evidence="2" type="ORF">GE061_005690</name>
</gene>
<feature type="compositionally biased region" description="Basic residues" evidence="1">
    <location>
        <begin position="79"/>
        <end position="88"/>
    </location>
</feature>
<accession>A0A6A4J4L6</accession>
<dbReference type="EMBL" id="WIXP02000013">
    <property type="protein sequence ID" value="KAF6201243.1"/>
    <property type="molecule type" value="Genomic_DNA"/>
</dbReference>
<comment type="caution">
    <text evidence="2">The sequence shown here is derived from an EMBL/GenBank/DDBJ whole genome shotgun (WGS) entry which is preliminary data.</text>
</comment>
<dbReference type="AlphaFoldDB" id="A0A6A4J4L6"/>
<proteinExistence type="predicted"/>
<dbReference type="Proteomes" id="UP000466442">
    <property type="component" value="Unassembled WGS sequence"/>
</dbReference>
<feature type="region of interest" description="Disordered" evidence="1">
    <location>
        <begin position="372"/>
        <end position="418"/>
    </location>
</feature>
<name>A0A6A4J4L6_APOLU</name>
<feature type="compositionally biased region" description="Basic and acidic residues" evidence="1">
    <location>
        <begin position="55"/>
        <end position="69"/>
    </location>
</feature>
<evidence type="ECO:0000313" key="3">
    <source>
        <dbReference type="Proteomes" id="UP000466442"/>
    </source>
</evidence>
<evidence type="ECO:0000313" key="2">
    <source>
        <dbReference type="EMBL" id="KAF6201243.1"/>
    </source>
</evidence>
<protein>
    <submittedName>
        <fullName evidence="2">Uncharacterized protein</fullName>
    </submittedName>
</protein>
<feature type="compositionally biased region" description="Basic and acidic residues" evidence="1">
    <location>
        <begin position="372"/>
        <end position="393"/>
    </location>
</feature>